<dbReference type="InterPro" id="IPR037595">
    <property type="entry name" value="RGP_fam"/>
</dbReference>
<evidence type="ECO:0000259" key="14">
    <source>
        <dbReference type="PROSITE" id="PS50051"/>
    </source>
</evidence>
<evidence type="ECO:0000313" key="16">
    <source>
        <dbReference type="Proteomes" id="UP001291926"/>
    </source>
</evidence>
<dbReference type="PANTHER" id="PTHR31682:SF46">
    <property type="entry name" value="UDP-ARABINOPYRANOSE MUTASE 1"/>
    <property type="match status" value="1"/>
</dbReference>
<dbReference type="Gene3D" id="3.40.50.300">
    <property type="entry name" value="P-loop containing nucleotide triphosphate hydrolases"/>
    <property type="match status" value="1"/>
</dbReference>
<comment type="similarity">
    <text evidence="12">Belongs to the MCM family.</text>
</comment>
<dbReference type="Gene3D" id="3.30.1640.10">
    <property type="entry name" value="mini-chromosome maintenance (MCM) complex, chain A, domain 1"/>
    <property type="match status" value="1"/>
</dbReference>
<feature type="domain" description="MCM C-terminal AAA(+) ATPase" evidence="14">
    <location>
        <begin position="806"/>
        <end position="999"/>
    </location>
</feature>
<dbReference type="InterPro" id="IPR027925">
    <property type="entry name" value="MCM_N"/>
</dbReference>
<evidence type="ECO:0000256" key="7">
    <source>
        <dbReference type="ARBA" id="ARBA00022806"/>
    </source>
</evidence>
<evidence type="ECO:0000256" key="4">
    <source>
        <dbReference type="ARBA" id="ARBA00022705"/>
    </source>
</evidence>
<proteinExistence type="inferred from homology"/>
<keyword evidence="7" id="KW-0347">Helicase</keyword>
<dbReference type="InterPro" id="IPR012340">
    <property type="entry name" value="NA-bd_OB-fold"/>
</dbReference>
<keyword evidence="8 12" id="KW-0067">ATP-binding</keyword>
<feature type="compositionally biased region" description="Acidic residues" evidence="13">
    <location>
        <begin position="400"/>
        <end position="461"/>
    </location>
</feature>
<evidence type="ECO:0000256" key="11">
    <source>
        <dbReference type="ARBA" id="ARBA00047995"/>
    </source>
</evidence>
<evidence type="ECO:0000256" key="13">
    <source>
        <dbReference type="SAM" id="MobiDB-lite"/>
    </source>
</evidence>
<keyword evidence="12" id="KW-0238">DNA-binding</keyword>
<dbReference type="Pfam" id="PF00493">
    <property type="entry name" value="MCM"/>
    <property type="match status" value="1"/>
</dbReference>
<feature type="compositionally biased region" description="Basic and acidic residues" evidence="13">
    <location>
        <begin position="388"/>
        <end position="399"/>
    </location>
</feature>
<reference evidence="15 16" key="1">
    <citation type="journal article" date="2023" name="bioRxiv">
        <title>Genome report: Whole genome sequence and annotation of Penstemon davidsonii.</title>
        <authorList>
            <person name="Ostevik K.L."/>
            <person name="Alabady M."/>
            <person name="Zhang M."/>
            <person name="Rausher M.D."/>
        </authorList>
    </citation>
    <scope>NUCLEOTIDE SEQUENCE [LARGE SCALE GENOMIC DNA]</scope>
    <source>
        <strain evidence="15">DNT005</strain>
        <tissue evidence="15">Whole leaf</tissue>
    </source>
</reference>
<dbReference type="SUPFAM" id="SSF52540">
    <property type="entry name" value="P-loop containing nucleoside triphosphate hydrolases"/>
    <property type="match status" value="1"/>
</dbReference>
<dbReference type="PANTHER" id="PTHR31682">
    <property type="entry name" value="UDP-ARABINOSE MUTASE"/>
    <property type="match status" value="1"/>
</dbReference>
<comment type="catalytic activity">
    <reaction evidence="11">
        <text>ATP + H2O = ADP + phosphate + H(+)</text>
        <dbReference type="Rhea" id="RHEA:13065"/>
        <dbReference type="ChEBI" id="CHEBI:15377"/>
        <dbReference type="ChEBI" id="CHEBI:15378"/>
        <dbReference type="ChEBI" id="CHEBI:30616"/>
        <dbReference type="ChEBI" id="CHEBI:43474"/>
        <dbReference type="ChEBI" id="CHEBI:456216"/>
        <dbReference type="EC" id="3.6.4.12"/>
    </reaction>
</comment>
<keyword evidence="16" id="KW-1185">Reference proteome</keyword>
<keyword evidence="9" id="KW-0333">Golgi apparatus</keyword>
<sequence>MAGVTPLLKDELDIVIPTIRNLDFLEMWRPFFEPYHLIIVQDGDPSKVIKVPEGFDYELYNRNDINRILGPKASCISFKDSACRCFGYMVSKKKYIYTIDDDCFVAKDPTGKDINALEQHIKNLLSPSTPLFFNTLYDPYREGADFVRGYPFSLREGVPTAVSHGLWLNIPDYDAPTQLVKPHAVMTIPKGTIFPMCGMNLGFNRALIGPAMYFGLMGDGQPIGRYDDMWAGWCTKVICDHLNLGVKTGLPYIWHSKASNPFVNLKKEYKGIYWQEEIIPFFQAATLPKECTTVQQCYIELAKQVKAKLSAVDPYFTKLADAMVMWIEAWDELNPSGEESAKRMDMKANENLALNPFVSAGFKSKSILQQLPELQIHDDGPTIVENYLDDKSDKESRDFMEEDEETDYKEEEEESRYLMEVDEDKEERESEEEEEERESDEEEERESEEEEVERDSEEEVEYYEPCHDRLVRRIFNWSSCEEYCEEETDEDEEDMFMEWDTDEEEKEEKELENIILNMITGTAGGSPVTASESVAELIRLNVSTDAAKKFIAGKICDFFNSFEHEQQMKKINSGNKSSLEIDYNQIRSFSSDIAGFLVCAPKVVLPVMEQVARKLVFADHPTCRNRNQDVYVRITELPLSFYNRITRLSSSSSYSNLDTMVRTGGVVAGLSYHLSIAFQKYMYHCVECKEKFGPYQNSYMKKILHCPCCKWLGTLKVKHGKPFYQNYQAVALKEDRETADHGIVIMLNDHIDFAKPGDNIEVTGVFNDFFAYLAVEANNVKLLSSENKVPEDDFEKIDKLSKDPNIGKLIIKSLATSICGHEDVKTALALSMFSGQLNSVGKHHRRRDVNVLLIGYPSTVKSQIREYVERTGQRFVYTTGKGFSEVGLIGVVRDGPFPILQAGPLVWADMGICFIDDFEKMSEHDSGNIDEALEQQKISRSWNGGVKTLDARCSVIAAANPSGERYDSFKSFYEQVKLNKSTISHFDIICIMKDEVNPELIHGEKYNAADPEIIPSDLLQKYITFAKLNVSPHLKAENFQELEQLYPELRNGELLRKAACDHHHLEAVIRMSEAHAKMHLRSDVIKEDVEMAIQVICDHLNLGVYIWHNKASNPFVNLKKEYKGIYWQEEIIPFFRAATLPKECTTVQQCYIELAKQVKAKLSAVDPYFTKLADAMVTWIEAWDELNPSGDESAKLVNGSAKYIQS</sequence>
<dbReference type="InterPro" id="IPR001208">
    <property type="entry name" value="MCM_dom"/>
</dbReference>
<accession>A0ABR0CRV7</accession>
<evidence type="ECO:0000256" key="2">
    <source>
        <dbReference type="ARBA" id="ARBA00008986"/>
    </source>
</evidence>
<evidence type="ECO:0000256" key="5">
    <source>
        <dbReference type="ARBA" id="ARBA00022741"/>
    </source>
</evidence>
<comment type="similarity">
    <text evidence="2">Belongs to the RGP family.</text>
</comment>
<dbReference type="InterPro" id="IPR031327">
    <property type="entry name" value="MCM"/>
</dbReference>
<evidence type="ECO:0000256" key="9">
    <source>
        <dbReference type="ARBA" id="ARBA00023034"/>
    </source>
</evidence>
<evidence type="ECO:0000313" key="15">
    <source>
        <dbReference type="EMBL" id="KAK4479835.1"/>
    </source>
</evidence>
<evidence type="ECO:0000256" key="6">
    <source>
        <dbReference type="ARBA" id="ARBA00022801"/>
    </source>
</evidence>
<dbReference type="Pfam" id="PF17207">
    <property type="entry name" value="MCM_OB"/>
    <property type="match status" value="1"/>
</dbReference>
<keyword evidence="10" id="KW-0961">Cell wall biogenesis/degradation</keyword>
<evidence type="ECO:0000256" key="3">
    <source>
        <dbReference type="ARBA" id="ARBA00012551"/>
    </source>
</evidence>
<evidence type="ECO:0000256" key="12">
    <source>
        <dbReference type="RuleBase" id="RU004070"/>
    </source>
</evidence>
<dbReference type="Pfam" id="PF03214">
    <property type="entry name" value="RGP"/>
    <property type="match status" value="2"/>
</dbReference>
<comment type="subcellular location">
    <subcellularLocation>
        <location evidence="1">Golgi apparatus</location>
    </subcellularLocation>
</comment>
<dbReference type="EC" id="3.6.4.12" evidence="3"/>
<dbReference type="Proteomes" id="UP001291926">
    <property type="component" value="Unassembled WGS sequence"/>
</dbReference>
<dbReference type="EMBL" id="JAYDYQ010002687">
    <property type="protein sequence ID" value="KAK4479835.1"/>
    <property type="molecule type" value="Genomic_DNA"/>
</dbReference>
<dbReference type="PRINTS" id="PR01657">
    <property type="entry name" value="MCMFAMILY"/>
</dbReference>
<keyword evidence="6" id="KW-0378">Hydrolase</keyword>
<dbReference type="InterPro" id="IPR027417">
    <property type="entry name" value="P-loop_NTPase"/>
</dbReference>
<organism evidence="15 16">
    <name type="scientific">Penstemon davidsonii</name>
    <dbReference type="NCBI Taxonomy" id="160366"/>
    <lineage>
        <taxon>Eukaryota</taxon>
        <taxon>Viridiplantae</taxon>
        <taxon>Streptophyta</taxon>
        <taxon>Embryophyta</taxon>
        <taxon>Tracheophyta</taxon>
        <taxon>Spermatophyta</taxon>
        <taxon>Magnoliopsida</taxon>
        <taxon>eudicotyledons</taxon>
        <taxon>Gunneridae</taxon>
        <taxon>Pentapetalae</taxon>
        <taxon>asterids</taxon>
        <taxon>lamiids</taxon>
        <taxon>Lamiales</taxon>
        <taxon>Plantaginaceae</taxon>
        <taxon>Cheloneae</taxon>
        <taxon>Penstemon</taxon>
    </lineage>
</organism>
<evidence type="ECO:0000256" key="8">
    <source>
        <dbReference type="ARBA" id="ARBA00022840"/>
    </source>
</evidence>
<dbReference type="Gene3D" id="2.20.28.10">
    <property type="match status" value="1"/>
</dbReference>
<keyword evidence="4" id="KW-0235">DNA replication</keyword>
<evidence type="ECO:0000256" key="10">
    <source>
        <dbReference type="ARBA" id="ARBA00023316"/>
    </source>
</evidence>
<dbReference type="InterPro" id="IPR033762">
    <property type="entry name" value="MCM_OB"/>
</dbReference>
<protein>
    <recommendedName>
        <fullName evidence="3">DNA helicase</fullName>
        <ecNumber evidence="3">3.6.4.12</ecNumber>
    </recommendedName>
</protein>
<keyword evidence="5 12" id="KW-0547">Nucleotide-binding</keyword>
<dbReference type="SUPFAM" id="SSF50249">
    <property type="entry name" value="Nucleic acid-binding proteins"/>
    <property type="match status" value="1"/>
</dbReference>
<dbReference type="Pfam" id="PF14551">
    <property type="entry name" value="MCM_N"/>
    <property type="match status" value="1"/>
</dbReference>
<evidence type="ECO:0000256" key="1">
    <source>
        <dbReference type="ARBA" id="ARBA00004555"/>
    </source>
</evidence>
<dbReference type="Gene3D" id="2.40.50.140">
    <property type="entry name" value="Nucleic acid-binding proteins"/>
    <property type="match status" value="1"/>
</dbReference>
<dbReference type="SMART" id="SM00350">
    <property type="entry name" value="MCM"/>
    <property type="match status" value="1"/>
</dbReference>
<comment type="caution">
    <text evidence="15">The sequence shown here is derived from an EMBL/GenBank/DDBJ whole genome shotgun (WGS) entry which is preliminary data.</text>
</comment>
<name>A0ABR0CRV7_9LAMI</name>
<dbReference type="PROSITE" id="PS50051">
    <property type="entry name" value="MCM_2"/>
    <property type="match status" value="1"/>
</dbReference>
<gene>
    <name evidence="15" type="ORF">RD792_015377</name>
</gene>
<feature type="region of interest" description="Disordered" evidence="13">
    <location>
        <begin position="379"/>
        <end position="461"/>
    </location>
</feature>